<sequence length="298" mass="32409">MIKLDTKHKKKSFVLTLILHIGIIFLLFYLSLNYIEPDEEGGIAVNFGTTETGSGKIQPNKPIKTSPKNTTPETAATPPEPVEESPEIKDEVVTQDTEEAPVIEKKPKKKPKKKIEKPKEQPKKNTEQKPVKNPVKDKPVKKVEEKKPDPKPDKSTLDILNSFSNGPKNDGKSKGGEGNDKAPGDKGSPNGDPNAKSYYGTGKGLDGDGNYRLGGRKALNKEKFVQDCNESGIVVVKIEVNQSGKVIRATPGVKGTTNSSACLMEPAKRAAMATKFNSDSKAPVKQVGTIIYQFKLSE</sequence>
<dbReference type="Proteomes" id="UP000076715">
    <property type="component" value="Unassembled WGS sequence"/>
</dbReference>
<feature type="compositionally biased region" description="Polar residues" evidence="1">
    <location>
        <begin position="158"/>
        <end position="167"/>
    </location>
</feature>
<feature type="compositionally biased region" description="Polar residues" evidence="1">
    <location>
        <begin position="47"/>
        <end position="57"/>
    </location>
</feature>
<evidence type="ECO:0000256" key="2">
    <source>
        <dbReference type="SAM" id="Phobius"/>
    </source>
</evidence>
<protein>
    <submittedName>
        <fullName evidence="3">Energy transducer TonB</fullName>
    </submittedName>
</protein>
<keyword evidence="2" id="KW-0472">Membrane</keyword>
<dbReference type="OrthoDB" id="676306at2"/>
<proteinExistence type="predicted"/>
<organism evidence="3 4">
    <name type="scientific">Aquimarina aggregata</name>
    <dbReference type="NCBI Taxonomy" id="1642818"/>
    <lineage>
        <taxon>Bacteria</taxon>
        <taxon>Pseudomonadati</taxon>
        <taxon>Bacteroidota</taxon>
        <taxon>Flavobacteriia</taxon>
        <taxon>Flavobacteriales</taxon>
        <taxon>Flavobacteriaceae</taxon>
        <taxon>Aquimarina</taxon>
    </lineage>
</organism>
<dbReference type="EMBL" id="LQRT01000013">
    <property type="protein sequence ID" value="KZS40812.1"/>
    <property type="molecule type" value="Genomic_DNA"/>
</dbReference>
<comment type="caution">
    <text evidence="3">The sequence shown here is derived from an EMBL/GenBank/DDBJ whole genome shotgun (WGS) entry which is preliminary data.</text>
</comment>
<reference evidence="3 4" key="1">
    <citation type="submission" date="2016-01" db="EMBL/GenBank/DDBJ databases">
        <title>The draft genome sequence of Aquimarina sp. RZW4-3-2.</title>
        <authorList>
            <person name="Wang Y."/>
        </authorList>
    </citation>
    <scope>NUCLEOTIDE SEQUENCE [LARGE SCALE GENOMIC DNA]</scope>
    <source>
        <strain evidence="3 4">RZW4-3-2</strain>
    </source>
</reference>
<feature type="region of interest" description="Disordered" evidence="1">
    <location>
        <begin position="46"/>
        <end position="208"/>
    </location>
</feature>
<keyword evidence="2" id="KW-0812">Transmembrane</keyword>
<dbReference type="AlphaFoldDB" id="A0A163AUE0"/>
<dbReference type="RefSeq" id="WP_066314585.1">
    <property type="nucleotide sequence ID" value="NZ_LQRT01000013.1"/>
</dbReference>
<dbReference type="STRING" id="1642818.AWE51_07630"/>
<keyword evidence="2" id="KW-1133">Transmembrane helix</keyword>
<feature type="transmembrane region" description="Helical" evidence="2">
    <location>
        <begin position="12"/>
        <end position="32"/>
    </location>
</feature>
<feature type="compositionally biased region" description="Basic and acidic residues" evidence="1">
    <location>
        <begin position="169"/>
        <end position="184"/>
    </location>
</feature>
<gene>
    <name evidence="3" type="ORF">AWE51_07630</name>
</gene>
<keyword evidence="4" id="KW-1185">Reference proteome</keyword>
<evidence type="ECO:0000313" key="3">
    <source>
        <dbReference type="EMBL" id="KZS40812.1"/>
    </source>
</evidence>
<evidence type="ECO:0000313" key="4">
    <source>
        <dbReference type="Proteomes" id="UP000076715"/>
    </source>
</evidence>
<evidence type="ECO:0000256" key="1">
    <source>
        <dbReference type="SAM" id="MobiDB-lite"/>
    </source>
</evidence>
<accession>A0A163AUE0</accession>
<name>A0A163AUE0_9FLAO</name>
<feature type="compositionally biased region" description="Basic and acidic residues" evidence="1">
    <location>
        <begin position="117"/>
        <end position="156"/>
    </location>
</feature>
<feature type="compositionally biased region" description="Basic residues" evidence="1">
    <location>
        <begin position="106"/>
        <end position="116"/>
    </location>
</feature>